<dbReference type="Proteomes" id="UP000001699">
    <property type="component" value="Unassembled WGS sequence"/>
</dbReference>
<keyword evidence="6 8" id="KW-0472">Membrane</keyword>
<dbReference type="HOGENOM" id="CLU_993871_0_0_1"/>
<evidence type="ECO:0000256" key="4">
    <source>
        <dbReference type="ARBA" id="ARBA00022824"/>
    </source>
</evidence>
<proteinExistence type="inferred from homology"/>
<evidence type="ECO:0000313" key="9">
    <source>
        <dbReference type="EMBL" id="EDP54399.1"/>
    </source>
</evidence>
<dbReference type="GO" id="GO:0005773">
    <property type="term" value="C:vacuole"/>
    <property type="evidence" value="ECO:0007669"/>
    <property type="project" value="GOC"/>
</dbReference>
<keyword evidence="4" id="KW-0256">Endoplasmic reticulum</keyword>
<dbReference type="OrthoDB" id="10012212at2759"/>
<dbReference type="PANTHER" id="PTHR13505">
    <property type="entry name" value="TRANSMEMBRANE PROTEIN 208"/>
    <property type="match status" value="1"/>
</dbReference>
<dbReference type="Pfam" id="PF05620">
    <property type="entry name" value="TMEM208_SND2"/>
    <property type="match status" value="1"/>
</dbReference>
<sequence>MTSRTRDALQAKQEPPREIKKAYREMKTGLELSMTSEKRAANGFKKQEEQRRRAVKSIDRVRLDPSPGRAFFGACGCFGATEYNRLGKVAGADRGAGACLVVVGNRQCRFYFTPKAAKTLAARNASLLLRTHIIALCLHSIFLLLHWTFNRPRSLKPYFFLACPTLAIEFYLERLGRPSYNPADGSLRSPGEDLGASGLTEYMWDVLYWTWGCMGAACLFGDRAWWLWIVIPIYSVWLAYTTFTGMKSGLAGMGGADTPVAESKRQKKMEKRGGQRMQYR</sequence>
<accession>B0XRR3</accession>
<evidence type="ECO:0000256" key="1">
    <source>
        <dbReference type="ARBA" id="ARBA00004477"/>
    </source>
</evidence>
<dbReference type="GO" id="GO:0006624">
    <property type="term" value="P:vacuolar protein processing"/>
    <property type="evidence" value="ECO:0007669"/>
    <property type="project" value="TreeGrafter"/>
</dbReference>
<evidence type="ECO:0000256" key="8">
    <source>
        <dbReference type="SAM" id="Phobius"/>
    </source>
</evidence>
<name>B0XRR3_ASPFC</name>
<dbReference type="EMBL" id="DS499595">
    <property type="protein sequence ID" value="EDP54399.1"/>
    <property type="molecule type" value="Genomic_DNA"/>
</dbReference>
<dbReference type="GO" id="GO:0005789">
    <property type="term" value="C:endoplasmic reticulum membrane"/>
    <property type="evidence" value="ECO:0007669"/>
    <property type="project" value="UniProtKB-SubCell"/>
</dbReference>
<dbReference type="PhylomeDB" id="B0XRR3"/>
<keyword evidence="10" id="KW-1185">Reference proteome</keyword>
<dbReference type="PANTHER" id="PTHR13505:SF7">
    <property type="entry name" value="TRANSMEMBRANE PROTEIN 208"/>
    <property type="match status" value="1"/>
</dbReference>
<dbReference type="VEuPathDB" id="FungiDB:AFUB_024550"/>
<gene>
    <name evidence="9" type="ORF">AFUB_024550</name>
</gene>
<reference evidence="9 10" key="1">
    <citation type="journal article" date="2008" name="PLoS Genet.">
        <title>Genomic islands in the pathogenic filamentous fungus Aspergillus fumigatus.</title>
        <authorList>
            <person name="Fedorova N.D."/>
            <person name="Khaldi N."/>
            <person name="Joardar V.S."/>
            <person name="Maiti R."/>
            <person name="Amedeo P."/>
            <person name="Anderson M.J."/>
            <person name="Crabtree J."/>
            <person name="Silva J.C."/>
            <person name="Badger J.H."/>
            <person name="Albarraq A."/>
            <person name="Angiuoli S."/>
            <person name="Bussey H."/>
            <person name="Bowyer P."/>
            <person name="Cotty P.J."/>
            <person name="Dyer P.S."/>
            <person name="Egan A."/>
            <person name="Galens K."/>
            <person name="Fraser-Liggett C.M."/>
            <person name="Haas B.J."/>
            <person name="Inman J.M."/>
            <person name="Kent R."/>
            <person name="Lemieux S."/>
            <person name="Malavazi I."/>
            <person name="Orvis J."/>
            <person name="Roemer T."/>
            <person name="Ronning C.M."/>
            <person name="Sundaram J.P."/>
            <person name="Sutton G."/>
            <person name="Turner G."/>
            <person name="Venter J.C."/>
            <person name="White O.R."/>
            <person name="Whitty B.R."/>
            <person name="Youngman P."/>
            <person name="Wolfe K.H."/>
            <person name="Goldman G.H."/>
            <person name="Wortman J.R."/>
            <person name="Jiang B."/>
            <person name="Denning D.W."/>
            <person name="Nierman W.C."/>
        </authorList>
    </citation>
    <scope>NUCLEOTIDE SEQUENCE [LARGE SCALE GENOMIC DNA]</scope>
    <source>
        <strain evidence="10">CBS 144.89 / FGSC A1163 / CEA10</strain>
    </source>
</reference>
<dbReference type="InterPro" id="IPR008506">
    <property type="entry name" value="SND2/TMEM208"/>
</dbReference>
<comment type="subcellular location">
    <subcellularLocation>
        <location evidence="1">Endoplasmic reticulum membrane</location>
        <topology evidence="1">Multi-pass membrane protein</topology>
    </subcellularLocation>
</comment>
<keyword evidence="5 8" id="KW-1133">Transmembrane helix</keyword>
<keyword evidence="3 8" id="KW-0812">Transmembrane</keyword>
<comment type="similarity">
    <text evidence="2">Belongs to the TMEM208 family.</text>
</comment>
<dbReference type="AlphaFoldDB" id="B0XRR3"/>
<evidence type="ECO:0000256" key="2">
    <source>
        <dbReference type="ARBA" id="ARBA00009950"/>
    </source>
</evidence>
<evidence type="ECO:0000313" key="10">
    <source>
        <dbReference type="Proteomes" id="UP000001699"/>
    </source>
</evidence>
<evidence type="ECO:0000256" key="5">
    <source>
        <dbReference type="ARBA" id="ARBA00022989"/>
    </source>
</evidence>
<feature type="region of interest" description="Disordered" evidence="7">
    <location>
        <begin position="1"/>
        <end position="20"/>
    </location>
</feature>
<feature type="transmembrane region" description="Helical" evidence="8">
    <location>
        <begin position="127"/>
        <end position="149"/>
    </location>
</feature>
<evidence type="ECO:0008006" key="11">
    <source>
        <dbReference type="Google" id="ProtNLM"/>
    </source>
</evidence>
<evidence type="ECO:0000256" key="3">
    <source>
        <dbReference type="ARBA" id="ARBA00022692"/>
    </source>
</evidence>
<organism evidence="9 10">
    <name type="scientific">Aspergillus fumigatus (strain CBS 144.89 / FGSC A1163 / CEA10)</name>
    <name type="common">Neosartorya fumigata</name>
    <dbReference type="NCBI Taxonomy" id="451804"/>
    <lineage>
        <taxon>Eukaryota</taxon>
        <taxon>Fungi</taxon>
        <taxon>Dikarya</taxon>
        <taxon>Ascomycota</taxon>
        <taxon>Pezizomycotina</taxon>
        <taxon>Eurotiomycetes</taxon>
        <taxon>Eurotiomycetidae</taxon>
        <taxon>Eurotiales</taxon>
        <taxon>Aspergillaceae</taxon>
        <taxon>Aspergillus</taxon>
        <taxon>Aspergillus subgen. Fumigati</taxon>
    </lineage>
</organism>
<evidence type="ECO:0000256" key="6">
    <source>
        <dbReference type="ARBA" id="ARBA00023136"/>
    </source>
</evidence>
<feature type="transmembrane region" description="Helical" evidence="8">
    <location>
        <begin position="224"/>
        <end position="243"/>
    </location>
</feature>
<evidence type="ECO:0000256" key="7">
    <source>
        <dbReference type="SAM" id="MobiDB-lite"/>
    </source>
</evidence>
<protein>
    <recommendedName>
        <fullName evidence="11">DUF788 domain-containing protein</fullName>
    </recommendedName>
</protein>
<feature type="region of interest" description="Disordered" evidence="7">
    <location>
        <begin position="254"/>
        <end position="280"/>
    </location>
</feature>